<sequence length="136" mass="15150">MSTSRKLKSQGTRRGKNRTPHKGVKRGCSKRKYRKSSLKSRKRCDDGSHLGRKRMKGVHASSVNILTGVPVAYLSLPYSQSQFPLPLVTPPAGSALVDFEGHQAATEQKGDCQGDLKLDQSQRRTYHVDKMPIMTK</sequence>
<evidence type="ECO:0000313" key="1">
    <source>
        <dbReference type="Ensembl" id="ENSOARP00020058084.1"/>
    </source>
</evidence>
<reference evidence="1" key="3">
    <citation type="submission" date="2025-09" db="UniProtKB">
        <authorList>
            <consortium name="Ensembl"/>
        </authorList>
    </citation>
    <scope>IDENTIFICATION</scope>
</reference>
<dbReference type="Ensembl" id="ENSOART00020078337.1">
    <property type="protein sequence ID" value="ENSOARP00020058084.1"/>
    <property type="gene ID" value="ENSOARG00020031103.1"/>
</dbReference>
<name>A0AC11EH85_SHEEP</name>
<proteinExistence type="predicted"/>
<organism evidence="1">
    <name type="scientific">Ovis aries</name>
    <name type="common">Sheep</name>
    <dbReference type="NCBI Taxonomy" id="9940"/>
    <lineage>
        <taxon>Eukaryota</taxon>
        <taxon>Metazoa</taxon>
        <taxon>Chordata</taxon>
        <taxon>Craniata</taxon>
        <taxon>Vertebrata</taxon>
        <taxon>Euteleostomi</taxon>
        <taxon>Mammalia</taxon>
        <taxon>Eutheria</taxon>
        <taxon>Laurasiatheria</taxon>
        <taxon>Artiodactyla</taxon>
        <taxon>Ruminantia</taxon>
        <taxon>Pecora</taxon>
        <taxon>Bovidae</taxon>
        <taxon>Caprinae</taxon>
        <taxon>Ovis</taxon>
    </lineage>
</organism>
<reference evidence="1" key="2">
    <citation type="submission" date="2025-08" db="UniProtKB">
        <authorList>
            <consortium name="Ensembl"/>
        </authorList>
    </citation>
    <scope>IDENTIFICATION</scope>
</reference>
<reference evidence="1" key="1">
    <citation type="submission" date="2020-11" db="EMBL/GenBank/DDBJ databases">
        <authorList>
            <person name="Davenport K.M."/>
            <person name="Bickhart D.M."/>
            <person name="Smith T.P.L."/>
            <person name="Murdoch B.M."/>
            <person name="Rosen B.D."/>
        </authorList>
    </citation>
    <scope>NUCLEOTIDE SEQUENCE [LARGE SCALE GENOMIC DNA]</scope>
    <source>
        <strain evidence="1">OAR_USU_Benz2616</strain>
    </source>
</reference>
<accession>A0AC11EH85</accession>
<protein>
    <submittedName>
        <fullName evidence="1">Transition protein 1</fullName>
    </submittedName>
</protein>
<gene>
    <name evidence="1" type="primary">TNP1</name>
</gene>